<dbReference type="PROSITE" id="PS00216">
    <property type="entry name" value="SUGAR_TRANSPORT_1"/>
    <property type="match status" value="1"/>
</dbReference>
<dbReference type="PANTHER" id="PTHR23503:SF130">
    <property type="entry name" value="SOLUTE CARRIER FAMILY 2 (FACILITATED GLUCOSE TRANSPORTER), MEMBER 9-LIKE 1"/>
    <property type="match status" value="1"/>
</dbReference>
<dbReference type="GO" id="GO:0042383">
    <property type="term" value="C:sarcolemma"/>
    <property type="evidence" value="ECO:0007669"/>
    <property type="project" value="UniProtKB-SubCell"/>
</dbReference>
<comment type="subcellular location">
    <subcellularLocation>
        <location evidence="2">Cell membrane</location>
        <location evidence="2">Sarcolemma</location>
    </subcellularLocation>
    <subcellularLocation>
        <location evidence="3">Cell membrane</location>
        <topology evidence="3">Multi-pass membrane protein</topology>
    </subcellularLocation>
</comment>
<dbReference type="AlphaFoldDB" id="A0AAV6QRQ3"/>
<accession>A0AAV6QRQ3</accession>
<comment type="catalytic activity">
    <reaction evidence="1">
        <text>D-fructose(out) = D-fructose(in)</text>
        <dbReference type="Rhea" id="RHEA:60372"/>
        <dbReference type="ChEBI" id="CHEBI:37721"/>
    </reaction>
</comment>
<evidence type="ECO:0000256" key="7">
    <source>
        <dbReference type="ARBA" id="ARBA00022475"/>
    </source>
</evidence>
<feature type="transmembrane region" description="Helical" evidence="15">
    <location>
        <begin position="274"/>
        <end position="300"/>
    </location>
</feature>
<dbReference type="GO" id="GO:0070837">
    <property type="term" value="P:dehydroascorbic acid transport"/>
    <property type="evidence" value="ECO:0007669"/>
    <property type="project" value="TreeGrafter"/>
</dbReference>
<dbReference type="GO" id="GO:1990539">
    <property type="term" value="P:fructose import across plasma membrane"/>
    <property type="evidence" value="ECO:0007669"/>
    <property type="project" value="UniProtKB-ARBA"/>
</dbReference>
<evidence type="ECO:0000256" key="9">
    <source>
        <dbReference type="ARBA" id="ARBA00022692"/>
    </source>
</evidence>
<proteinExistence type="inferred from homology"/>
<feature type="transmembrane region" description="Helical" evidence="15">
    <location>
        <begin position="65"/>
        <end position="85"/>
    </location>
</feature>
<feature type="transmembrane region" description="Helical" evidence="15">
    <location>
        <begin position="368"/>
        <end position="394"/>
    </location>
</feature>
<evidence type="ECO:0000256" key="6">
    <source>
        <dbReference type="ARBA" id="ARBA00022448"/>
    </source>
</evidence>
<feature type="transmembrane region" description="Helical" evidence="15">
    <location>
        <begin position="437"/>
        <end position="457"/>
    </location>
</feature>
<evidence type="ECO:0000256" key="14">
    <source>
        <dbReference type="RuleBase" id="RU003346"/>
    </source>
</evidence>
<dbReference type="PROSITE" id="PS50850">
    <property type="entry name" value="MFS"/>
    <property type="match status" value="1"/>
</dbReference>
<sequence length="492" mass="54085">MGSVLQQLCRGNALLVIITLGFGGTFHLGYHMTALSSPSPFIQSFINSSWFDRYGEAPPPQTVTMIWSLIVSMFAVGGLFGAGSVKIVSGRLGRKKAMMLSCCVSLVAMVIMLSSKKAKSYEMVIVARILYGWSTGVGNSIHVIYLSEISPRKIRGIVTLTSATFASLGKLSGQFFGLSEILGRKELWNVLLAVPGVFAAVALITLPFLPEAPRYLLIEKHDDETCKKALQSLWGKGVYKEEMDDMLAEQAVIEAVPPKTPLQLLRDRMVRWQLVTMVLIYGCNQLSGMSVISTFAFDIFLQVGIQQGQIRYITLGLGIVEILTSIASGLLLIERLGRRPLIWGGYIIMSSCWVLVTIMLNVQNQSEWIPYVTASLIVLFIIVFCGGPVGAIAALNSELFIQTDRVAALVVIGVQRWLTFATVGLVFPFILTSLGSYSFLVFAIMSLVGCLYTFFFLPETKGKTILEISEQFRAITICGKSLVEKKHIETKL</sequence>
<dbReference type="FunFam" id="1.20.1250.20:FF:001511">
    <property type="entry name" value="Solute carrier family 2, facilitated glucose transporter member 5"/>
    <property type="match status" value="1"/>
</dbReference>
<keyword evidence="11 15" id="KW-0472">Membrane</keyword>
<comment type="similarity">
    <text evidence="4">Belongs to the major facilitator superfamily. Sugar transporter (TC 2.A.1.1) family. Glucose transporter subfamily.</text>
</comment>
<reference evidence="17 18" key="1">
    <citation type="journal article" date="2021" name="Sci. Rep.">
        <title>Chromosome anchoring in Senegalese sole (Solea senegalensis) reveals sex-associated markers and genome rearrangements in flatfish.</title>
        <authorList>
            <person name="Guerrero-Cozar I."/>
            <person name="Gomez-Garrido J."/>
            <person name="Berbel C."/>
            <person name="Martinez-Blanch J.F."/>
            <person name="Alioto T."/>
            <person name="Claros M.G."/>
            <person name="Gagnaire P.A."/>
            <person name="Manchado M."/>
        </authorList>
    </citation>
    <scope>NUCLEOTIDE SEQUENCE [LARGE SCALE GENOMIC DNA]</scope>
    <source>
        <strain evidence="17">Sse05_10M</strain>
    </source>
</reference>
<dbReference type="Pfam" id="PF00083">
    <property type="entry name" value="Sugar_tr"/>
    <property type="match status" value="1"/>
</dbReference>
<evidence type="ECO:0000256" key="3">
    <source>
        <dbReference type="ARBA" id="ARBA00004651"/>
    </source>
</evidence>
<dbReference type="NCBIfam" id="TIGR00879">
    <property type="entry name" value="SP"/>
    <property type="match status" value="1"/>
</dbReference>
<evidence type="ECO:0000259" key="16">
    <source>
        <dbReference type="PROSITE" id="PS50850"/>
    </source>
</evidence>
<evidence type="ECO:0000313" key="17">
    <source>
        <dbReference type="EMBL" id="KAG7494866.1"/>
    </source>
</evidence>
<feature type="transmembrane region" description="Helical" evidence="15">
    <location>
        <begin position="125"/>
        <end position="145"/>
    </location>
</feature>
<dbReference type="Proteomes" id="UP000693946">
    <property type="component" value="Linkage Group LG4"/>
</dbReference>
<evidence type="ECO:0000256" key="12">
    <source>
        <dbReference type="ARBA" id="ARBA00029961"/>
    </source>
</evidence>
<feature type="transmembrane region" description="Helical" evidence="15">
    <location>
        <begin position="97"/>
        <end position="113"/>
    </location>
</feature>
<evidence type="ECO:0000256" key="1">
    <source>
        <dbReference type="ARBA" id="ARBA00000590"/>
    </source>
</evidence>
<evidence type="ECO:0000313" key="18">
    <source>
        <dbReference type="Proteomes" id="UP000693946"/>
    </source>
</evidence>
<dbReference type="GO" id="GO:0046323">
    <property type="term" value="P:D-glucose import"/>
    <property type="evidence" value="ECO:0007669"/>
    <property type="project" value="TreeGrafter"/>
</dbReference>
<keyword evidence="6 14" id="KW-0813">Transport</keyword>
<dbReference type="GO" id="GO:0005353">
    <property type="term" value="F:fructose transmembrane transporter activity"/>
    <property type="evidence" value="ECO:0007669"/>
    <property type="project" value="UniProtKB-ARBA"/>
</dbReference>
<feature type="transmembrane region" description="Helical" evidence="15">
    <location>
        <begin position="12"/>
        <end position="30"/>
    </location>
</feature>
<feature type="transmembrane region" description="Helical" evidence="15">
    <location>
        <begin position="157"/>
        <end position="176"/>
    </location>
</feature>
<evidence type="ECO:0000256" key="8">
    <source>
        <dbReference type="ARBA" id="ARBA00022597"/>
    </source>
</evidence>
<keyword evidence="8 17" id="KW-0762">Sugar transport</keyword>
<evidence type="ECO:0000256" key="5">
    <source>
        <dbReference type="ARBA" id="ARBA00015973"/>
    </source>
</evidence>
<comment type="caution">
    <text evidence="17">The sequence shown here is derived from an EMBL/GenBank/DDBJ whole genome shotgun (WGS) entry which is preliminary data.</text>
</comment>
<organism evidence="17 18">
    <name type="scientific">Solea senegalensis</name>
    <name type="common">Senegalese sole</name>
    <dbReference type="NCBI Taxonomy" id="28829"/>
    <lineage>
        <taxon>Eukaryota</taxon>
        <taxon>Metazoa</taxon>
        <taxon>Chordata</taxon>
        <taxon>Craniata</taxon>
        <taxon>Vertebrata</taxon>
        <taxon>Euteleostomi</taxon>
        <taxon>Actinopterygii</taxon>
        <taxon>Neopterygii</taxon>
        <taxon>Teleostei</taxon>
        <taxon>Neoteleostei</taxon>
        <taxon>Acanthomorphata</taxon>
        <taxon>Carangaria</taxon>
        <taxon>Pleuronectiformes</taxon>
        <taxon>Pleuronectoidei</taxon>
        <taxon>Soleidae</taxon>
        <taxon>Solea</taxon>
    </lineage>
</organism>
<dbReference type="InterPro" id="IPR045263">
    <property type="entry name" value="GLUT"/>
</dbReference>
<keyword evidence="10 15" id="KW-1133">Transmembrane helix</keyword>
<evidence type="ECO:0000256" key="13">
    <source>
        <dbReference type="ARBA" id="ARBA00031099"/>
    </source>
</evidence>
<dbReference type="PANTHER" id="PTHR23503">
    <property type="entry name" value="SOLUTE CARRIER FAMILY 2"/>
    <property type="match status" value="1"/>
</dbReference>
<evidence type="ECO:0000256" key="4">
    <source>
        <dbReference type="ARBA" id="ARBA00007004"/>
    </source>
</evidence>
<dbReference type="InterPro" id="IPR005829">
    <property type="entry name" value="Sugar_transporter_CS"/>
</dbReference>
<feature type="transmembrane region" description="Helical" evidence="15">
    <location>
        <begin position="312"/>
        <end position="333"/>
    </location>
</feature>
<keyword evidence="7" id="KW-1003">Cell membrane</keyword>
<feature type="domain" description="Major facilitator superfamily (MFS) profile" evidence="16">
    <location>
        <begin position="17"/>
        <end position="461"/>
    </location>
</feature>
<evidence type="ECO:0000256" key="11">
    <source>
        <dbReference type="ARBA" id="ARBA00023136"/>
    </source>
</evidence>
<feature type="transmembrane region" description="Helical" evidence="15">
    <location>
        <begin position="340"/>
        <end position="362"/>
    </location>
</feature>
<evidence type="ECO:0000256" key="15">
    <source>
        <dbReference type="SAM" id="Phobius"/>
    </source>
</evidence>
<feature type="transmembrane region" description="Helical" evidence="15">
    <location>
        <begin position="406"/>
        <end position="431"/>
    </location>
</feature>
<feature type="transmembrane region" description="Helical" evidence="15">
    <location>
        <begin position="188"/>
        <end position="209"/>
    </location>
</feature>
<dbReference type="GO" id="GO:0055056">
    <property type="term" value="F:D-glucose transmembrane transporter activity"/>
    <property type="evidence" value="ECO:0007669"/>
    <property type="project" value="TreeGrafter"/>
</dbReference>
<dbReference type="EMBL" id="JAGKHQ010000016">
    <property type="protein sequence ID" value="KAG7494866.1"/>
    <property type="molecule type" value="Genomic_DNA"/>
</dbReference>
<keyword evidence="9 15" id="KW-0812">Transmembrane</keyword>
<dbReference type="InterPro" id="IPR005828">
    <property type="entry name" value="MFS_sugar_transport-like"/>
</dbReference>
<name>A0AAV6QRQ3_SOLSE</name>
<keyword evidence="18" id="KW-1185">Reference proteome</keyword>
<gene>
    <name evidence="17" type="ORF">JOB18_039211</name>
</gene>
<protein>
    <recommendedName>
        <fullName evidence="5">Solute carrier family 2, facilitated glucose transporter member 5</fullName>
    </recommendedName>
    <alternativeName>
        <fullName evidence="13">Fructose transporter</fullName>
    </alternativeName>
    <alternativeName>
        <fullName evidence="12">Glucose transporter type 5, small intestine</fullName>
    </alternativeName>
</protein>
<evidence type="ECO:0000256" key="10">
    <source>
        <dbReference type="ARBA" id="ARBA00022989"/>
    </source>
</evidence>
<dbReference type="InterPro" id="IPR003663">
    <property type="entry name" value="Sugar/inositol_transpt"/>
</dbReference>
<dbReference type="InterPro" id="IPR020846">
    <property type="entry name" value="MFS_dom"/>
</dbReference>
<evidence type="ECO:0000256" key="2">
    <source>
        <dbReference type="ARBA" id="ARBA00004135"/>
    </source>
</evidence>